<feature type="region of interest" description="Disordered" evidence="1">
    <location>
        <begin position="43"/>
        <end position="98"/>
    </location>
</feature>
<comment type="caution">
    <text evidence="3">The sequence shown here is derived from an EMBL/GenBank/DDBJ whole genome shotgun (WGS) entry which is preliminary data.</text>
</comment>
<evidence type="ECO:0000256" key="2">
    <source>
        <dbReference type="SAM" id="Phobius"/>
    </source>
</evidence>
<feature type="compositionally biased region" description="Polar residues" evidence="1">
    <location>
        <begin position="56"/>
        <end position="71"/>
    </location>
</feature>
<keyword evidence="2" id="KW-0472">Membrane</keyword>
<feature type="region of interest" description="Disordered" evidence="1">
    <location>
        <begin position="231"/>
        <end position="289"/>
    </location>
</feature>
<evidence type="ECO:0000313" key="3">
    <source>
        <dbReference type="EMBL" id="ORZ09973.1"/>
    </source>
</evidence>
<accession>A0A1Y2GIA0</accession>
<evidence type="ECO:0000313" key="4">
    <source>
        <dbReference type="Proteomes" id="UP000193648"/>
    </source>
</evidence>
<feature type="transmembrane region" description="Helical" evidence="2">
    <location>
        <begin position="407"/>
        <end position="425"/>
    </location>
</feature>
<evidence type="ECO:0000256" key="1">
    <source>
        <dbReference type="SAM" id="MobiDB-lite"/>
    </source>
</evidence>
<feature type="compositionally biased region" description="Basic and acidic residues" evidence="1">
    <location>
        <begin position="540"/>
        <end position="564"/>
    </location>
</feature>
<feature type="compositionally biased region" description="Basic and acidic residues" evidence="1">
    <location>
        <begin position="231"/>
        <end position="283"/>
    </location>
</feature>
<feature type="compositionally biased region" description="Low complexity" evidence="1">
    <location>
        <begin position="83"/>
        <end position="95"/>
    </location>
</feature>
<protein>
    <submittedName>
        <fullName evidence="3">Uncharacterized protein</fullName>
    </submittedName>
</protein>
<dbReference type="AlphaFoldDB" id="A0A1Y2GIA0"/>
<feature type="compositionally biased region" description="Low complexity" evidence="1">
    <location>
        <begin position="149"/>
        <end position="160"/>
    </location>
</feature>
<keyword evidence="2" id="KW-1133">Transmembrane helix</keyword>
<feature type="region of interest" description="Disordered" evidence="1">
    <location>
        <begin position="133"/>
        <end position="208"/>
    </location>
</feature>
<dbReference type="Proteomes" id="UP000193648">
    <property type="component" value="Unassembled WGS sequence"/>
</dbReference>
<dbReference type="InParanoid" id="A0A1Y2GIA0"/>
<dbReference type="EMBL" id="MCFF01000032">
    <property type="protein sequence ID" value="ORZ09973.1"/>
    <property type="molecule type" value="Genomic_DNA"/>
</dbReference>
<dbReference type="GeneID" id="33569806"/>
<dbReference type="OrthoDB" id="2121849at2759"/>
<organism evidence="3 4">
    <name type="scientific">Lobosporangium transversale</name>
    <dbReference type="NCBI Taxonomy" id="64571"/>
    <lineage>
        <taxon>Eukaryota</taxon>
        <taxon>Fungi</taxon>
        <taxon>Fungi incertae sedis</taxon>
        <taxon>Mucoromycota</taxon>
        <taxon>Mortierellomycotina</taxon>
        <taxon>Mortierellomycetes</taxon>
        <taxon>Mortierellales</taxon>
        <taxon>Mortierellaceae</taxon>
        <taxon>Lobosporangium</taxon>
    </lineage>
</organism>
<dbReference type="RefSeq" id="XP_021879063.1">
    <property type="nucleotide sequence ID" value="XM_022027963.1"/>
</dbReference>
<sequence length="564" mass="63987">MASILFDDITFPRELYDPDTFEFVPPVSTLLAFTPHILSQLAKTEQEQEPMPIPNPNTQQTMDANSDSKNNNIKDETQQAENASTSASSSSSSSSKGFFSKLQNLAPAIESQKILENGLYLAGRYMDGAASAASSSSRRYHNEDAWERSSASSTSSSWFGSKHRNWDQERERERLREMEQRLQQMERDMRHHSATARSEIDAQRRERHKLEQELELQKTKVKKLEAEMEQQQKKKKEEEKEKEKEREKKRKEQEDELKRAEKERKSKDEKDKEKEETSQEMLKKNGQQDPASLALMATVGVASLVATMYSAHKASSTYSVIGFHNQLEELLKQCEDVVQSTEAWISEQFLEVPEQVQEDLRLIKELIDIIHRLDPRTEKKAETVAWSMSAVGSLGAMGGVVMGSMTAMASGGTLVIGCALYGIIARARYNGPEYKGARTTMELKAAQILRSLGVNPASPHTITSGQRTAAATRTTLIHDNRIDRLRLEFEKRDGHDLVDADEIDGMAVEDALRDSAFSLPFVSQRTKQQQQQQQQQQQSSRERIESRQDRGSMRVKRESMMAFA</sequence>
<gene>
    <name evidence="3" type="ORF">BCR41DRAFT_388113</name>
</gene>
<feature type="compositionally biased region" description="Basic and acidic residues" evidence="1">
    <location>
        <begin position="198"/>
        <end position="208"/>
    </location>
</feature>
<name>A0A1Y2GIA0_9FUNG</name>
<feature type="compositionally biased region" description="Low complexity" evidence="1">
    <location>
        <begin position="528"/>
        <end position="538"/>
    </location>
</feature>
<keyword evidence="4" id="KW-1185">Reference proteome</keyword>
<reference evidence="3 4" key="1">
    <citation type="submission" date="2016-07" db="EMBL/GenBank/DDBJ databases">
        <title>Pervasive Adenine N6-methylation of Active Genes in Fungi.</title>
        <authorList>
            <consortium name="DOE Joint Genome Institute"/>
            <person name="Mondo S.J."/>
            <person name="Dannebaum R.O."/>
            <person name="Kuo R.C."/>
            <person name="Labutti K."/>
            <person name="Haridas S."/>
            <person name="Kuo A."/>
            <person name="Salamov A."/>
            <person name="Ahrendt S.R."/>
            <person name="Lipzen A."/>
            <person name="Sullivan W."/>
            <person name="Andreopoulos W.B."/>
            <person name="Clum A."/>
            <person name="Lindquist E."/>
            <person name="Daum C."/>
            <person name="Ramamoorthy G.K."/>
            <person name="Gryganskyi A."/>
            <person name="Culley D."/>
            <person name="Magnuson J.K."/>
            <person name="James T.Y."/>
            <person name="O'Malley M.A."/>
            <person name="Stajich J.E."/>
            <person name="Spatafora J.W."/>
            <person name="Visel A."/>
            <person name="Grigoriev I.V."/>
        </authorList>
    </citation>
    <scope>NUCLEOTIDE SEQUENCE [LARGE SCALE GENOMIC DNA]</scope>
    <source>
        <strain evidence="3 4">NRRL 3116</strain>
    </source>
</reference>
<proteinExistence type="predicted"/>
<feature type="region of interest" description="Disordered" evidence="1">
    <location>
        <begin position="523"/>
        <end position="564"/>
    </location>
</feature>
<feature type="compositionally biased region" description="Basic and acidic residues" evidence="1">
    <location>
        <begin position="164"/>
        <end position="191"/>
    </location>
</feature>
<keyword evidence="2" id="KW-0812">Transmembrane</keyword>